<dbReference type="InterPro" id="IPR030937">
    <property type="entry name" value="Hemophore_Rv0203"/>
</dbReference>
<keyword evidence="1" id="KW-0732">Signal</keyword>
<comment type="caution">
    <text evidence="3">The sequence shown here is derived from an EMBL/GenBank/DDBJ whole genome shotgun (WGS) entry which is preliminary data.</text>
</comment>
<dbReference type="InterPro" id="IPR038378">
    <property type="entry name" value="MHB_sf"/>
</dbReference>
<dbReference type="InterPro" id="IPR032407">
    <property type="entry name" value="MHB"/>
</dbReference>
<dbReference type="GO" id="GO:0015886">
    <property type="term" value="P:heme transport"/>
    <property type="evidence" value="ECO:0007669"/>
    <property type="project" value="InterPro"/>
</dbReference>
<protein>
    <submittedName>
        <fullName evidence="3">Hemophore</fullName>
    </submittedName>
</protein>
<reference evidence="3 4" key="1">
    <citation type="submission" date="2020-08" db="EMBL/GenBank/DDBJ databases">
        <title>The Agave Microbiome: Exploring the role of microbial communities in plant adaptations to desert environments.</title>
        <authorList>
            <person name="Partida-Martinez L.P."/>
        </authorList>
    </citation>
    <scope>NUCLEOTIDE SEQUENCE [LARGE SCALE GENOMIC DNA]</scope>
    <source>
        <strain evidence="3 4">AT2.18</strain>
    </source>
</reference>
<evidence type="ECO:0000313" key="4">
    <source>
        <dbReference type="Proteomes" id="UP000550501"/>
    </source>
</evidence>
<keyword evidence="4" id="KW-1185">Reference proteome</keyword>
<feature type="domain" description="Haemophore haem-binding" evidence="2">
    <location>
        <begin position="43"/>
        <end position="119"/>
    </location>
</feature>
<evidence type="ECO:0000259" key="2">
    <source>
        <dbReference type="Pfam" id="PF16525"/>
    </source>
</evidence>
<evidence type="ECO:0000256" key="1">
    <source>
        <dbReference type="SAM" id="SignalP"/>
    </source>
</evidence>
<dbReference type="Proteomes" id="UP000550501">
    <property type="component" value="Unassembled WGS sequence"/>
</dbReference>
<organism evidence="3 4">
    <name type="scientific">Mycolicibacterium iranicum</name>
    <name type="common">Mycobacterium iranicum</name>
    <dbReference type="NCBI Taxonomy" id="912594"/>
    <lineage>
        <taxon>Bacteria</taxon>
        <taxon>Bacillati</taxon>
        <taxon>Actinomycetota</taxon>
        <taxon>Actinomycetes</taxon>
        <taxon>Mycobacteriales</taxon>
        <taxon>Mycobacteriaceae</taxon>
        <taxon>Mycolicibacterium</taxon>
    </lineage>
</organism>
<dbReference type="Pfam" id="PF16525">
    <property type="entry name" value="MHB"/>
    <property type="match status" value="1"/>
</dbReference>
<dbReference type="NCBIfam" id="TIGR04529">
    <property type="entry name" value="MTB_hemophore"/>
    <property type="match status" value="1"/>
</dbReference>
<dbReference type="Gene3D" id="1.20.20.20">
    <property type="entry name" value="Haemophore, haem-binding domain"/>
    <property type="match status" value="1"/>
</dbReference>
<feature type="signal peptide" evidence="1">
    <location>
        <begin position="1"/>
        <end position="30"/>
    </location>
</feature>
<name>A0A839Q3L7_MYCIR</name>
<dbReference type="AlphaFoldDB" id="A0A839Q3L7"/>
<evidence type="ECO:0000313" key="3">
    <source>
        <dbReference type="EMBL" id="MBB2988826.1"/>
    </source>
</evidence>
<dbReference type="NCBIfam" id="TIGR04530">
    <property type="entry name" value="hemophoreRv0203"/>
    <property type="match status" value="1"/>
</dbReference>
<dbReference type="GO" id="GO:0020037">
    <property type="term" value="F:heme binding"/>
    <property type="evidence" value="ECO:0007669"/>
    <property type="project" value="InterPro"/>
</dbReference>
<dbReference type="EMBL" id="JACHVU010000001">
    <property type="protein sequence ID" value="MBB2988826.1"/>
    <property type="molecule type" value="Genomic_DNA"/>
</dbReference>
<feature type="chain" id="PRO_5038910875" evidence="1">
    <location>
        <begin position="31"/>
        <end position="150"/>
    </location>
</feature>
<accession>A0A839Q3L7</accession>
<gene>
    <name evidence="3" type="ORF">FHR72_000283</name>
</gene>
<sequence>MNPSWDFTSFVTRPAMAVAFAAVTSALTLAGTPTPVASAAPGTCAASEVARTVAEVATYTGNYLEANPKTDQAITAATQQQSGPESVAALKAYFDANPQVASDLQRLQRPLVTLSATCNLPITLPQVLGLMQAAQQGPAQPAAQNVGAAR</sequence>
<proteinExistence type="predicted"/>
<dbReference type="RefSeq" id="WP_183466114.1">
    <property type="nucleotide sequence ID" value="NZ_JACHVU010000001.1"/>
</dbReference>